<name>A0A7X2J1Z8_9BACI</name>
<accession>A0A7X2J1Z8</accession>
<gene>
    <name evidence="3" type="ORF">GJU40_13695</name>
</gene>
<proteinExistence type="inferred from homology"/>
<dbReference type="EMBL" id="WKKI01000029">
    <property type="protein sequence ID" value="MRX73198.1"/>
    <property type="molecule type" value="Genomic_DNA"/>
</dbReference>
<dbReference type="AlphaFoldDB" id="A0A7X2J1Z8"/>
<protein>
    <submittedName>
        <fullName evidence="3">ABC transporter substrate-binding protein</fullName>
    </submittedName>
</protein>
<comment type="similarity">
    <text evidence="1">Belongs to the bacterial solute-binding protein 8 family.</text>
</comment>
<evidence type="ECO:0000313" key="4">
    <source>
        <dbReference type="Proteomes" id="UP000448867"/>
    </source>
</evidence>
<dbReference type="InterPro" id="IPR050902">
    <property type="entry name" value="ABC_Transporter_SBP"/>
</dbReference>
<dbReference type="CDD" id="cd01144">
    <property type="entry name" value="BtuF"/>
    <property type="match status" value="1"/>
</dbReference>
<dbReference type="PROSITE" id="PS50983">
    <property type="entry name" value="FE_B12_PBP"/>
    <property type="match status" value="1"/>
</dbReference>
<keyword evidence="4" id="KW-1185">Reference proteome</keyword>
<organism evidence="3 4">
    <name type="scientific">Metabacillus lacus</name>
    <dbReference type="NCBI Taxonomy" id="1983721"/>
    <lineage>
        <taxon>Bacteria</taxon>
        <taxon>Bacillati</taxon>
        <taxon>Bacillota</taxon>
        <taxon>Bacilli</taxon>
        <taxon>Bacillales</taxon>
        <taxon>Bacillaceae</taxon>
        <taxon>Metabacillus</taxon>
    </lineage>
</organism>
<dbReference type="SUPFAM" id="SSF53807">
    <property type="entry name" value="Helical backbone' metal receptor"/>
    <property type="match status" value="1"/>
</dbReference>
<evidence type="ECO:0000313" key="3">
    <source>
        <dbReference type="EMBL" id="MRX73198.1"/>
    </source>
</evidence>
<sequence>MRLLSLCPSNTELAAFLGLMPHLAGVDDFSDWPQDVNKLPRLGPDLSIDMDRVEALKPDLVLASLSVPGMERNIEELEKRRIPHVILNPQSLNDIAADLLTVGKLTSTDEKALEAVKQYNGYLDAFREFSKGIPKKTRIYIEWWPNPIFTPGRTNWLTEICDLAGAENIFSDVHLASVQTSWADVRVRNPEHIGLAWVGVQQSRMNPAHVLKRENSGEVDAVQNGRISLLEEELYCRPSPRLLYGLEKLAHLLHPEEAKALEPLRFQLL</sequence>
<dbReference type="Pfam" id="PF01497">
    <property type="entry name" value="Peripla_BP_2"/>
    <property type="match status" value="1"/>
</dbReference>
<evidence type="ECO:0000259" key="2">
    <source>
        <dbReference type="PROSITE" id="PS50983"/>
    </source>
</evidence>
<reference evidence="3 4" key="1">
    <citation type="submission" date="2019-11" db="EMBL/GenBank/DDBJ databases">
        <title>Bacillus lacus genome.</title>
        <authorList>
            <person name="Allen C.J."/>
            <person name="Newman J.D."/>
        </authorList>
    </citation>
    <scope>NUCLEOTIDE SEQUENCE [LARGE SCALE GENOMIC DNA]</scope>
    <source>
        <strain evidence="3 4">KCTC 33946</strain>
    </source>
</reference>
<dbReference type="Proteomes" id="UP000448867">
    <property type="component" value="Unassembled WGS sequence"/>
</dbReference>
<dbReference type="InterPro" id="IPR002491">
    <property type="entry name" value="ABC_transptr_periplasmic_BD"/>
</dbReference>
<dbReference type="PANTHER" id="PTHR30535:SF34">
    <property type="entry name" value="MOLYBDATE-BINDING PROTEIN MOLA"/>
    <property type="match status" value="1"/>
</dbReference>
<evidence type="ECO:0000256" key="1">
    <source>
        <dbReference type="ARBA" id="ARBA00008814"/>
    </source>
</evidence>
<dbReference type="OrthoDB" id="9787772at2"/>
<comment type="caution">
    <text evidence="3">The sequence shown here is derived from an EMBL/GenBank/DDBJ whole genome shotgun (WGS) entry which is preliminary data.</text>
</comment>
<dbReference type="RefSeq" id="WP_154308685.1">
    <property type="nucleotide sequence ID" value="NZ_WKKI01000029.1"/>
</dbReference>
<dbReference type="Gene3D" id="3.40.50.1980">
    <property type="entry name" value="Nitrogenase molybdenum iron protein domain"/>
    <property type="match status" value="2"/>
</dbReference>
<dbReference type="PANTHER" id="PTHR30535">
    <property type="entry name" value="VITAMIN B12-BINDING PROTEIN"/>
    <property type="match status" value="1"/>
</dbReference>
<feature type="domain" description="Fe/B12 periplasmic-binding" evidence="2">
    <location>
        <begin position="2"/>
        <end position="257"/>
    </location>
</feature>